<reference evidence="2 3" key="1">
    <citation type="submission" date="2023-07" db="EMBL/GenBank/DDBJ databases">
        <title>Sorghum-associated microbial communities from plants grown in Nebraska, USA.</title>
        <authorList>
            <person name="Schachtman D."/>
        </authorList>
    </citation>
    <scope>NUCLEOTIDE SEQUENCE [LARGE SCALE GENOMIC DNA]</scope>
    <source>
        <strain evidence="2 3">3773</strain>
    </source>
</reference>
<feature type="transmembrane region" description="Helical" evidence="1">
    <location>
        <begin position="70"/>
        <end position="92"/>
    </location>
</feature>
<keyword evidence="1" id="KW-1133">Transmembrane helix</keyword>
<evidence type="ECO:0000256" key="1">
    <source>
        <dbReference type="SAM" id="Phobius"/>
    </source>
</evidence>
<proteinExistence type="predicted"/>
<feature type="transmembrane region" description="Helical" evidence="1">
    <location>
        <begin position="35"/>
        <end position="58"/>
    </location>
</feature>
<gene>
    <name evidence="2" type="ORF">J2X31_003605</name>
</gene>
<keyword evidence="1" id="KW-0812">Transmembrane</keyword>
<evidence type="ECO:0000313" key="3">
    <source>
        <dbReference type="Proteomes" id="UP001255185"/>
    </source>
</evidence>
<dbReference type="RefSeq" id="WP_310028783.1">
    <property type="nucleotide sequence ID" value="NZ_JAVDVI010000023.1"/>
</dbReference>
<dbReference type="Proteomes" id="UP001255185">
    <property type="component" value="Unassembled WGS sequence"/>
</dbReference>
<name>A0ABU1TUT9_9FLAO</name>
<keyword evidence="1" id="KW-0472">Membrane</keyword>
<protein>
    <submittedName>
        <fullName evidence="2">Uncharacterized protein</fullName>
    </submittedName>
</protein>
<keyword evidence="3" id="KW-1185">Reference proteome</keyword>
<feature type="transmembrane region" description="Helical" evidence="1">
    <location>
        <begin position="6"/>
        <end position="23"/>
    </location>
</feature>
<organism evidence="2 3">
    <name type="scientific">Flavobacterium arsenatis</name>
    <dbReference type="NCBI Taxonomy" id="1484332"/>
    <lineage>
        <taxon>Bacteria</taxon>
        <taxon>Pseudomonadati</taxon>
        <taxon>Bacteroidota</taxon>
        <taxon>Flavobacteriia</taxon>
        <taxon>Flavobacteriales</taxon>
        <taxon>Flavobacteriaceae</taxon>
        <taxon>Flavobacterium</taxon>
    </lineage>
</organism>
<dbReference type="EMBL" id="JAVDVI010000023">
    <property type="protein sequence ID" value="MDR6969572.1"/>
    <property type="molecule type" value="Genomic_DNA"/>
</dbReference>
<sequence length="97" mass="11098">MRNNPFITVIFLICIEIASYIYIDYTDLIVPSSKYAGLIMPFFVFSIPVISIFISISIKDMAHKKAFQYFSIFLLVSSVILFIALTYLTALAKAYQH</sequence>
<evidence type="ECO:0000313" key="2">
    <source>
        <dbReference type="EMBL" id="MDR6969572.1"/>
    </source>
</evidence>
<accession>A0ABU1TUT9</accession>
<comment type="caution">
    <text evidence="2">The sequence shown here is derived from an EMBL/GenBank/DDBJ whole genome shotgun (WGS) entry which is preliminary data.</text>
</comment>